<dbReference type="Proteomes" id="UP001150603">
    <property type="component" value="Unassembled WGS sequence"/>
</dbReference>
<sequence length="721" mass="79900">MSNLTPSGQSLVGDMDRSAKQRLEVTRQGTKGRRGSSSMQTVASVSPQKGQHITRYSPSLAGWSTSYKESSVLSTIRDQDDADEIQGGSAPEHDTSKPDIGAHSDIPDAGSSGHKYLPGALPSASLSAHVKDPYSSPFGDESSRGYWQHPEMQSVRSHSSLGTGTSAHQQIIAGEKEEEVEDAPQPMEADVATFMVGGVSTGKRKRAVLSSIAGDKVPADLETSDIDEHESNQLVALVTMDGIINCYNPKLKTNHFLCLNSNDPVLGIWKIKMHEEVCNPSPLETMARIANVDFDLEIGDELLASTPAKRIYRRVGLSRRDLYHAVCHSIYVEDRLFAVDQAEARRRRRIKRRLNSSRSQLMANTSTLGKAQDGLLRTQKQVQRHKQAQDSTLGTRKAARYNRVGRAMRSIGHHLRDLATGTAAHNADSPMMGPIPVQDMNSAFLQLVTSGLPKPVSTELTAALTGWYGENRNDYRRGLRVADSLVVSTWRGTTYFVDTGTLLDVAHYLQLFMHRWNRSRDAAITASAGAAAGSGSDNEGTHSDSQSCLMASLYGHLSQFTDINGLISRLRANASVIQFKFQDTVAAFVADTYAPATGGPNVPCLFYVDYKDRIWVYYHLDEIAEMDDVYGATWFRDEILELQLPDEEGKEQQKSQRCNYDKPFSIVDLAYRRINLDPWMPLPGDDWYKKLVSSNDCQYPYSSKTWRKVNSANKKQDTQHA</sequence>
<organism evidence="1 2">
    <name type="scientific">Linderina macrospora</name>
    <dbReference type="NCBI Taxonomy" id="4868"/>
    <lineage>
        <taxon>Eukaryota</taxon>
        <taxon>Fungi</taxon>
        <taxon>Fungi incertae sedis</taxon>
        <taxon>Zoopagomycota</taxon>
        <taxon>Kickxellomycotina</taxon>
        <taxon>Kickxellomycetes</taxon>
        <taxon>Kickxellales</taxon>
        <taxon>Kickxellaceae</taxon>
        <taxon>Linderina</taxon>
    </lineage>
</organism>
<keyword evidence="2" id="KW-1185">Reference proteome</keyword>
<accession>A0ACC1JC32</accession>
<gene>
    <name evidence="1" type="ORF">FBU59_002094</name>
</gene>
<comment type="caution">
    <text evidence="1">The sequence shown here is derived from an EMBL/GenBank/DDBJ whole genome shotgun (WGS) entry which is preliminary data.</text>
</comment>
<protein>
    <submittedName>
        <fullName evidence="1">Uncharacterized protein</fullName>
    </submittedName>
</protein>
<proteinExistence type="predicted"/>
<evidence type="ECO:0000313" key="1">
    <source>
        <dbReference type="EMBL" id="KAJ1946181.1"/>
    </source>
</evidence>
<feature type="non-terminal residue" evidence="1">
    <location>
        <position position="721"/>
    </location>
</feature>
<name>A0ACC1JC32_9FUNG</name>
<evidence type="ECO:0000313" key="2">
    <source>
        <dbReference type="Proteomes" id="UP001150603"/>
    </source>
</evidence>
<reference evidence="1" key="1">
    <citation type="submission" date="2022-07" db="EMBL/GenBank/DDBJ databases">
        <title>Phylogenomic reconstructions and comparative analyses of Kickxellomycotina fungi.</title>
        <authorList>
            <person name="Reynolds N.K."/>
            <person name="Stajich J.E."/>
            <person name="Barry K."/>
            <person name="Grigoriev I.V."/>
            <person name="Crous P."/>
            <person name="Smith M.E."/>
        </authorList>
    </citation>
    <scope>NUCLEOTIDE SEQUENCE</scope>
    <source>
        <strain evidence="1">NRRL 5244</strain>
    </source>
</reference>
<dbReference type="EMBL" id="JANBPW010001093">
    <property type="protein sequence ID" value="KAJ1946181.1"/>
    <property type="molecule type" value="Genomic_DNA"/>
</dbReference>